<dbReference type="EMBL" id="MHKU01000040">
    <property type="protein sequence ID" value="OGY96213.1"/>
    <property type="molecule type" value="Genomic_DNA"/>
</dbReference>
<accession>A0A1G2C467</accession>
<dbReference type="STRING" id="1798644.A2122_01695"/>
<comment type="caution">
    <text evidence="2">The sequence shown here is derived from an EMBL/GenBank/DDBJ whole genome shotgun (WGS) entry which is preliminary data.</text>
</comment>
<keyword evidence="1" id="KW-0812">Transmembrane</keyword>
<dbReference type="Proteomes" id="UP000176648">
    <property type="component" value="Unassembled WGS sequence"/>
</dbReference>
<name>A0A1G2C467_9BACT</name>
<keyword evidence="1" id="KW-1133">Transmembrane helix</keyword>
<proteinExistence type="predicted"/>
<evidence type="ECO:0008006" key="4">
    <source>
        <dbReference type="Google" id="ProtNLM"/>
    </source>
</evidence>
<gene>
    <name evidence="2" type="ORF">A2122_01695</name>
</gene>
<keyword evidence="1" id="KW-0472">Membrane</keyword>
<organism evidence="2 3">
    <name type="scientific">Candidatus Liptonbacteria bacterium GWB1_49_6</name>
    <dbReference type="NCBI Taxonomy" id="1798644"/>
    <lineage>
        <taxon>Bacteria</taxon>
        <taxon>Candidatus Liptoniibacteriota</taxon>
    </lineage>
</organism>
<evidence type="ECO:0000313" key="2">
    <source>
        <dbReference type="EMBL" id="OGY96213.1"/>
    </source>
</evidence>
<reference evidence="2 3" key="1">
    <citation type="journal article" date="2016" name="Nat. Commun.">
        <title>Thousands of microbial genomes shed light on interconnected biogeochemical processes in an aquifer system.</title>
        <authorList>
            <person name="Anantharaman K."/>
            <person name="Brown C.T."/>
            <person name="Hug L.A."/>
            <person name="Sharon I."/>
            <person name="Castelle C.J."/>
            <person name="Probst A.J."/>
            <person name="Thomas B.C."/>
            <person name="Singh A."/>
            <person name="Wilkins M.J."/>
            <person name="Karaoz U."/>
            <person name="Brodie E.L."/>
            <person name="Williams K.H."/>
            <person name="Hubbard S.S."/>
            <person name="Banfield J.F."/>
        </authorList>
    </citation>
    <scope>NUCLEOTIDE SEQUENCE [LARGE SCALE GENOMIC DNA]</scope>
</reference>
<evidence type="ECO:0000313" key="3">
    <source>
        <dbReference type="Proteomes" id="UP000176648"/>
    </source>
</evidence>
<protein>
    <recommendedName>
        <fullName evidence="4">PsbP C-terminal domain-containing protein</fullName>
    </recommendedName>
</protein>
<feature type="transmembrane region" description="Helical" evidence="1">
    <location>
        <begin position="9"/>
        <end position="29"/>
    </location>
</feature>
<evidence type="ECO:0000256" key="1">
    <source>
        <dbReference type="SAM" id="Phobius"/>
    </source>
</evidence>
<sequence length="225" mass="26007">MNKINTSKIFAGIALVLIVGVLAGFFWLLSLEKKNREFVSQFLENNIIATDTDGSVPSGVEGWKTYRNEKYGFEIQYPADWKFNDRTLNFANYHENWPHFWITRHGPTQDTFVVSDAAELKFEILDSIKASNTSTQPFDKELDSIYESHGGLLESFSTGNFRGRRLRGTWSGDPSDLMNGYDFIYVLTSSRNKLFEVRWEQYDFRNGLSAEKYLVPILSTFKFIE</sequence>
<dbReference type="AlphaFoldDB" id="A0A1G2C467"/>